<reference evidence="2" key="1">
    <citation type="submission" date="2021-09" db="EMBL/GenBank/DDBJ databases">
        <title>Genomic analysis of Ralstonia spp.</title>
        <authorList>
            <person name="Aburjaile F."/>
            <person name="Ariute J.C."/>
            <person name="Pais A.K.L."/>
            <person name="Albuquerque G.M.R."/>
            <person name="Silva A.M.F."/>
            <person name="Brenig B."/>
            <person name="Azevedo V."/>
            <person name="Matiuzzi M."/>
            <person name="Ramos R."/>
            <person name="Goes-Neto A."/>
            <person name="Soares S."/>
            <person name="Iseppon A.M.B."/>
            <person name="Souza E."/>
            <person name="Gama M."/>
        </authorList>
    </citation>
    <scope>NUCLEOTIDE SEQUENCE</scope>
    <source>
        <strain evidence="2">CCRMRs91</strain>
    </source>
</reference>
<evidence type="ECO:0008006" key="4">
    <source>
        <dbReference type="Google" id="ProtNLM"/>
    </source>
</evidence>
<gene>
    <name evidence="2" type="ORF">LBW59_11540</name>
</gene>
<name>A0AAW5ZMY7_RALSL</name>
<feature type="transmembrane region" description="Helical" evidence="1">
    <location>
        <begin position="28"/>
        <end position="48"/>
    </location>
</feature>
<keyword evidence="1" id="KW-1133">Transmembrane helix</keyword>
<comment type="caution">
    <text evidence="2">The sequence shown here is derived from an EMBL/GenBank/DDBJ whole genome shotgun (WGS) entry which is preliminary data.</text>
</comment>
<evidence type="ECO:0000256" key="1">
    <source>
        <dbReference type="SAM" id="Phobius"/>
    </source>
</evidence>
<proteinExistence type="predicted"/>
<feature type="transmembrane region" description="Helical" evidence="1">
    <location>
        <begin position="60"/>
        <end position="80"/>
    </location>
</feature>
<dbReference type="EMBL" id="JAIVFG010000016">
    <property type="protein sequence ID" value="MDB0571402.1"/>
    <property type="molecule type" value="Genomic_DNA"/>
</dbReference>
<organism evidence="2 3">
    <name type="scientific">Ralstonia solanacearum</name>
    <name type="common">Pseudomonas solanacearum</name>
    <dbReference type="NCBI Taxonomy" id="305"/>
    <lineage>
        <taxon>Bacteria</taxon>
        <taxon>Pseudomonadati</taxon>
        <taxon>Pseudomonadota</taxon>
        <taxon>Betaproteobacteria</taxon>
        <taxon>Burkholderiales</taxon>
        <taxon>Burkholderiaceae</taxon>
        <taxon>Ralstonia</taxon>
        <taxon>Ralstonia solanacearum species complex</taxon>
    </lineage>
</organism>
<evidence type="ECO:0000313" key="3">
    <source>
        <dbReference type="Proteomes" id="UP001144050"/>
    </source>
</evidence>
<protein>
    <recommendedName>
        <fullName evidence="4">Transmembrane protein</fullName>
    </recommendedName>
</protein>
<dbReference type="AlphaFoldDB" id="A0AAW5ZMY7"/>
<evidence type="ECO:0000313" key="2">
    <source>
        <dbReference type="EMBL" id="MDB0571402.1"/>
    </source>
</evidence>
<dbReference type="RefSeq" id="WP_271656580.1">
    <property type="nucleotide sequence ID" value="NZ_JAIVFG010000016.1"/>
</dbReference>
<keyword evidence="1" id="KW-0812">Transmembrane</keyword>
<sequence>MKRAMLSLLLVLFPLTSRADVGSLGGVVVIAFTIFATLWAFLALIVFLSLGRKLSLRKRFGWATLFLLSPVLLLGVELLAEYASGEGITRKTEITREPLMMYGVTFPPGSQADYEQTGGFFGGHAQRTLQHIRSPHPVLLGDIHIDGFIFIPGNSGNTIRLLLSAGHTIDGWPCNDATVQIEQGRPILLSCFLAAPRMWHGRLAPAGAYVTFEGVQE</sequence>
<accession>A0AAW5ZMY7</accession>
<keyword evidence="1" id="KW-0472">Membrane</keyword>
<dbReference type="Proteomes" id="UP001144050">
    <property type="component" value="Unassembled WGS sequence"/>
</dbReference>